<keyword evidence="2 11" id="KW-0444">Lipid biosynthesis</keyword>
<dbReference type="InterPro" id="IPR024906">
    <property type="entry name" value="Eno_Rdtase_FAD-bd_dom"/>
</dbReference>
<feature type="binding site" evidence="11">
    <location>
        <begin position="139"/>
        <end position="140"/>
    </location>
    <ligand>
        <name>NAD(+)</name>
        <dbReference type="ChEBI" id="CHEBI:57540"/>
    </ligand>
</feature>
<feature type="active site" description="Proton donor" evidence="11">
    <location>
        <position position="235"/>
    </location>
</feature>
<evidence type="ECO:0000259" key="13">
    <source>
        <dbReference type="Pfam" id="PF12241"/>
    </source>
</evidence>
<evidence type="ECO:0000256" key="8">
    <source>
        <dbReference type="ARBA" id="ARBA00048302"/>
    </source>
</evidence>
<comment type="catalytic activity">
    <reaction evidence="9 11">
        <text>a 2,3-saturated acyl-[ACP] + NAD(+) = a (2E)-enoyl-[ACP] + NADH + H(+)</text>
        <dbReference type="Rhea" id="RHEA:10240"/>
        <dbReference type="Rhea" id="RHEA-COMP:9925"/>
        <dbReference type="Rhea" id="RHEA-COMP:9926"/>
        <dbReference type="ChEBI" id="CHEBI:15378"/>
        <dbReference type="ChEBI" id="CHEBI:57540"/>
        <dbReference type="ChEBI" id="CHEBI:57945"/>
        <dbReference type="ChEBI" id="CHEBI:78784"/>
        <dbReference type="ChEBI" id="CHEBI:78785"/>
        <dbReference type="EC" id="1.3.1.9"/>
    </reaction>
</comment>
<feature type="binding site" evidence="11">
    <location>
        <begin position="273"/>
        <end position="275"/>
    </location>
    <ligand>
        <name>NAD(+)</name>
        <dbReference type="ChEBI" id="CHEBI:57540"/>
    </ligand>
</feature>
<organism evidence="15 16">
    <name type="scientific">Pseudoalteromonas lipolytica</name>
    <dbReference type="NCBI Taxonomy" id="570156"/>
    <lineage>
        <taxon>Bacteria</taxon>
        <taxon>Pseudomonadati</taxon>
        <taxon>Pseudomonadota</taxon>
        <taxon>Gammaproteobacteria</taxon>
        <taxon>Alteromonadales</taxon>
        <taxon>Pseudoalteromonadaceae</taxon>
        <taxon>Pseudoalteromonas</taxon>
    </lineage>
</organism>
<dbReference type="Gene3D" id="3.40.50.720">
    <property type="entry name" value="NAD(P)-binding Rossmann-like Domain"/>
    <property type="match status" value="1"/>
</dbReference>
<name>A0AAD0S102_9GAMM</name>
<dbReference type="HAMAP" id="MF_01838">
    <property type="entry name" value="FabV_reductase"/>
    <property type="match status" value="1"/>
</dbReference>
<dbReference type="GeneID" id="99506270"/>
<dbReference type="EC" id="1.3.1.9" evidence="11"/>
<evidence type="ECO:0000259" key="12">
    <source>
        <dbReference type="Pfam" id="PF07055"/>
    </source>
</evidence>
<feature type="binding site" evidence="11">
    <location>
        <position position="225"/>
    </location>
    <ligand>
        <name>substrate</name>
    </ligand>
</feature>
<feature type="binding site" evidence="11">
    <location>
        <begin position="74"/>
        <end position="75"/>
    </location>
    <ligand>
        <name>NAD(+)</name>
        <dbReference type="ChEBI" id="CHEBI:57540"/>
    </ligand>
</feature>
<feature type="site" description="Plays an important role in discriminating NADH against NADPH" evidence="11">
    <location>
        <position position="75"/>
    </location>
</feature>
<dbReference type="FunFam" id="3.40.50.720:FF:000221">
    <property type="entry name" value="Enoyl-[acyl-carrier-protein] reductase [NADH]"/>
    <property type="match status" value="1"/>
</dbReference>
<comment type="subunit">
    <text evidence="1 11">Monomer.</text>
</comment>
<evidence type="ECO:0000256" key="5">
    <source>
        <dbReference type="ARBA" id="ARBA00023027"/>
    </source>
</evidence>
<evidence type="ECO:0000256" key="6">
    <source>
        <dbReference type="ARBA" id="ARBA00023098"/>
    </source>
</evidence>
<dbReference type="NCBIfam" id="NF010177">
    <property type="entry name" value="PRK13656.1"/>
    <property type="match status" value="1"/>
</dbReference>
<feature type="binding site" evidence="11">
    <location>
        <begin position="48"/>
        <end position="53"/>
    </location>
    <ligand>
        <name>NAD(+)</name>
        <dbReference type="ChEBI" id="CHEBI:57540"/>
    </ligand>
</feature>
<evidence type="ECO:0000256" key="2">
    <source>
        <dbReference type="ARBA" id="ARBA00022516"/>
    </source>
</evidence>
<dbReference type="InterPro" id="IPR010758">
    <property type="entry name" value="Trans-2-enoyl-CoA_reductase"/>
</dbReference>
<protein>
    <recommendedName>
        <fullName evidence="11">Enoyl-[acyl-carrier-protein] reductase [NADH]</fullName>
        <shortName evidence="11">ENR</shortName>
        <ecNumber evidence="11">1.3.1.9</ecNumber>
    </recommendedName>
</protein>
<dbReference type="AlphaFoldDB" id="A0AAD0S102"/>
<evidence type="ECO:0000256" key="10">
    <source>
        <dbReference type="ARBA" id="ARBA00060887"/>
    </source>
</evidence>
<evidence type="ECO:0000256" key="7">
    <source>
        <dbReference type="ARBA" id="ARBA00023160"/>
    </source>
</evidence>
<dbReference type="Pfam" id="PF12242">
    <property type="entry name" value="Eno-Rase_NADH_b"/>
    <property type="match status" value="1"/>
</dbReference>
<comment type="function">
    <text evidence="11">Involved in the final reduction of the elongation cycle of fatty acid synthesis (FAS II). Catalyzes the reduction of a carbon-carbon double bond in an enoyl moiety that is covalently linked to an acyl carrier protein (ACP).</text>
</comment>
<evidence type="ECO:0000256" key="4">
    <source>
        <dbReference type="ARBA" id="ARBA00023002"/>
    </source>
</evidence>
<keyword evidence="3 11" id="KW-0276">Fatty acid metabolism</keyword>
<comment type="catalytic activity">
    <reaction evidence="8">
        <text>a 2,3-saturated acyl-CoA + NAD(+) = a (2E)-enoyl-CoA + NADH + H(+)</text>
        <dbReference type="Rhea" id="RHEA:18177"/>
        <dbReference type="ChEBI" id="CHEBI:15378"/>
        <dbReference type="ChEBI" id="CHEBI:57540"/>
        <dbReference type="ChEBI" id="CHEBI:57945"/>
        <dbReference type="ChEBI" id="CHEBI:58856"/>
        <dbReference type="ChEBI" id="CHEBI:65111"/>
        <dbReference type="EC" id="1.3.1.44"/>
    </reaction>
</comment>
<accession>A0AAD0S102</accession>
<feature type="domain" description="Trans-2-enoyl-CoA reductase-like NAD(P)H binding" evidence="14">
    <location>
        <begin position="2"/>
        <end position="79"/>
    </location>
</feature>
<gene>
    <name evidence="11" type="primary">fabV</name>
    <name evidence="15" type="ORF">D0907_12405</name>
</gene>
<sequence>MVIKPKIRGFICTNAHPVGCAEHVQEQINYVKAQGPLSNAPKNVLVIGASTGYGLASRITAAFGGGANTLGIFFEKEGAERKTGSAGWYNTAAFQAAAEEAGLWSKNINGDAFSNEIKQKAIETIKADLGKVDLVIYSLASPRRTDPNTGETYSSTLKPIGSDITTKNLNTSKRVIDEVTVEAASQEDIDNTIKVMGGEDWEMWIDALKEADVLADNFKTTAYTYIGKELTWPIYGHATIGKAKEDLDRATQAIKESTKDLNGEAYVSSLNAVVTQASSAIPIMPLYISALFKVMKADGTYEGTIEQIHALFTENLYGATPRFDDGGHLFQNYKELEDDVQARVQHVWDTVDTETIDELTDYVGYHNEFLRLFGFGIDSVDYEQDVNPVVEISQLID</sequence>
<proteinExistence type="inferred from homology"/>
<dbReference type="EMBL" id="CP032090">
    <property type="protein sequence ID" value="AXV66017.1"/>
    <property type="molecule type" value="Genomic_DNA"/>
</dbReference>
<keyword evidence="5 11" id="KW-0520">NAD</keyword>
<dbReference type="GO" id="GO:0004318">
    <property type="term" value="F:enoyl-[acyl-carrier-protein] reductase (NADH) activity"/>
    <property type="evidence" value="ECO:0007669"/>
    <property type="project" value="UniProtKB-UniRule"/>
</dbReference>
<dbReference type="InterPro" id="IPR050048">
    <property type="entry name" value="FabV-like_NADH_b"/>
</dbReference>
<dbReference type="RefSeq" id="WP_118844574.1">
    <property type="nucleotide sequence ID" value="NZ_CP032090.1"/>
</dbReference>
<evidence type="ECO:0000313" key="16">
    <source>
        <dbReference type="Proteomes" id="UP000264605"/>
    </source>
</evidence>
<keyword evidence="6 11" id="KW-0443">Lipid metabolism</keyword>
<dbReference type="Proteomes" id="UP000264605">
    <property type="component" value="Chromosome"/>
</dbReference>
<evidence type="ECO:0000259" key="14">
    <source>
        <dbReference type="Pfam" id="PF12242"/>
    </source>
</evidence>
<dbReference type="PANTHER" id="PTHR37480">
    <property type="entry name" value="ENOYL-[ACYL-CARRIER-PROTEIN] REDUCTASE [NADH]"/>
    <property type="match status" value="1"/>
</dbReference>
<dbReference type="Pfam" id="PF12241">
    <property type="entry name" value="Enoyl_reductase"/>
    <property type="match status" value="1"/>
</dbReference>
<dbReference type="InterPro" id="IPR024910">
    <property type="entry name" value="Enoyl-CoA_Rdtase_cat_dom"/>
</dbReference>
<comment type="pathway">
    <text evidence="11">Lipid metabolism; fatty acid biosynthesis.</text>
</comment>
<comment type="similarity">
    <text evidence="10 11">Belongs to the TER reductase family.</text>
</comment>
<evidence type="ECO:0000313" key="15">
    <source>
        <dbReference type="EMBL" id="AXV66017.1"/>
    </source>
</evidence>
<evidence type="ECO:0000256" key="11">
    <source>
        <dbReference type="HAMAP-Rule" id="MF_01838"/>
    </source>
</evidence>
<reference evidence="15 16" key="1">
    <citation type="submission" date="2018-08" db="EMBL/GenBank/DDBJ databases">
        <title>Draft genome sequence of Pseudoalteromonas donghaensis HJ51.</title>
        <authorList>
            <person name="Oh J."/>
            <person name="Roh D."/>
        </authorList>
    </citation>
    <scope>NUCLEOTIDE SEQUENCE [LARGE SCALE GENOMIC DNA]</scope>
    <source>
        <strain evidence="15 16">HJ51</strain>
    </source>
</reference>
<dbReference type="GO" id="GO:0051287">
    <property type="term" value="F:NAD binding"/>
    <property type="evidence" value="ECO:0007669"/>
    <property type="project" value="UniProtKB-UniRule"/>
</dbReference>
<dbReference type="GO" id="GO:0050343">
    <property type="term" value="F:trans-2-enoyl-CoA reductase (NADH) activity"/>
    <property type="evidence" value="ECO:0007669"/>
    <property type="project" value="UniProtKB-EC"/>
</dbReference>
<dbReference type="Pfam" id="PF07055">
    <property type="entry name" value="Eno-Rase_FAD_bd"/>
    <property type="match status" value="1"/>
</dbReference>
<feature type="binding site" evidence="11">
    <location>
        <position position="244"/>
    </location>
    <ligand>
        <name>NAD(+)</name>
        <dbReference type="ChEBI" id="CHEBI:57540"/>
    </ligand>
</feature>
<dbReference type="NCBIfam" id="NF043048">
    <property type="entry name" value="EnoyACPredFabV"/>
    <property type="match status" value="1"/>
</dbReference>
<evidence type="ECO:0000256" key="9">
    <source>
        <dbReference type="ARBA" id="ARBA00048572"/>
    </source>
</evidence>
<feature type="domain" description="Trans-2-enoyl-CoA reductase catalytic" evidence="13">
    <location>
        <begin position="82"/>
        <end position="317"/>
    </location>
</feature>
<dbReference type="GO" id="GO:0006633">
    <property type="term" value="P:fatty acid biosynthetic process"/>
    <property type="evidence" value="ECO:0007669"/>
    <property type="project" value="UniProtKB-UniRule"/>
</dbReference>
<evidence type="ECO:0000256" key="3">
    <source>
        <dbReference type="ARBA" id="ARBA00022832"/>
    </source>
</evidence>
<dbReference type="KEGG" id="pdj:D0907_12405"/>
<keyword evidence="7 11" id="KW-0275">Fatty acid biosynthesis</keyword>
<feature type="binding site" evidence="11">
    <location>
        <begin position="111"/>
        <end position="112"/>
    </location>
    <ligand>
        <name>NAD(+)</name>
        <dbReference type="ChEBI" id="CHEBI:57540"/>
    </ligand>
</feature>
<dbReference type="PANTHER" id="PTHR37480:SF1">
    <property type="entry name" value="ENOYL-[ACYL-CARRIER-PROTEIN] REDUCTASE [NADH]"/>
    <property type="match status" value="1"/>
</dbReference>
<keyword evidence="4 11" id="KW-0560">Oxidoreductase</keyword>
<evidence type="ECO:0000256" key="1">
    <source>
        <dbReference type="ARBA" id="ARBA00011245"/>
    </source>
</evidence>
<feature type="domain" description="Enoyl reductase FAD binding" evidence="12">
    <location>
        <begin position="323"/>
        <end position="386"/>
    </location>
</feature>